<dbReference type="Pfam" id="PF13912">
    <property type="entry name" value="zf-C2H2_6"/>
    <property type="match status" value="3"/>
</dbReference>
<feature type="domain" description="C2H2-type" evidence="7">
    <location>
        <begin position="1272"/>
        <end position="1300"/>
    </location>
</feature>
<feature type="domain" description="C2H2-type" evidence="7">
    <location>
        <begin position="1389"/>
        <end position="1411"/>
    </location>
</feature>
<dbReference type="PANTHER" id="PTHR24379:SF121">
    <property type="entry name" value="C2H2-TYPE DOMAIN-CONTAINING PROTEIN"/>
    <property type="match status" value="1"/>
</dbReference>
<reference evidence="8 9" key="1">
    <citation type="submission" date="2024-04" db="EMBL/GenBank/DDBJ databases">
        <authorList>
            <consortium name="Genoscope - CEA"/>
            <person name="William W."/>
        </authorList>
    </citation>
    <scope>NUCLEOTIDE SEQUENCE [LARGE SCALE GENOMIC DNA]</scope>
</reference>
<keyword evidence="1" id="KW-0479">Metal-binding</keyword>
<evidence type="ECO:0000256" key="5">
    <source>
        <dbReference type="PROSITE-ProRule" id="PRU00042"/>
    </source>
</evidence>
<accession>A0AAV2I9D1</accession>
<feature type="domain" description="C2H2-type" evidence="7">
    <location>
        <begin position="146"/>
        <end position="168"/>
    </location>
</feature>
<feature type="domain" description="C2H2-type" evidence="7">
    <location>
        <begin position="608"/>
        <end position="632"/>
    </location>
</feature>
<keyword evidence="9" id="KW-1185">Reference proteome</keyword>
<feature type="domain" description="C2H2-type" evidence="7">
    <location>
        <begin position="1005"/>
        <end position="1032"/>
    </location>
</feature>
<feature type="region of interest" description="Disordered" evidence="6">
    <location>
        <begin position="768"/>
        <end position="792"/>
    </location>
</feature>
<evidence type="ECO:0000313" key="8">
    <source>
        <dbReference type="EMBL" id="CAL1541089.1"/>
    </source>
</evidence>
<dbReference type="GO" id="GO:0008270">
    <property type="term" value="F:zinc ion binding"/>
    <property type="evidence" value="ECO:0007669"/>
    <property type="project" value="UniProtKB-KW"/>
</dbReference>
<evidence type="ECO:0000256" key="2">
    <source>
        <dbReference type="ARBA" id="ARBA00022737"/>
    </source>
</evidence>
<feature type="domain" description="C2H2-type" evidence="7">
    <location>
        <begin position="935"/>
        <end position="962"/>
    </location>
</feature>
<keyword evidence="2" id="KW-0677">Repeat</keyword>
<feature type="domain" description="C2H2-type" evidence="7">
    <location>
        <begin position="177"/>
        <end position="204"/>
    </location>
</feature>
<dbReference type="InterPro" id="IPR013087">
    <property type="entry name" value="Znf_C2H2_type"/>
</dbReference>
<feature type="domain" description="C2H2-type" evidence="7">
    <location>
        <begin position="211"/>
        <end position="238"/>
    </location>
</feature>
<protein>
    <recommendedName>
        <fullName evidence="7">C2H2-type domain-containing protein</fullName>
    </recommendedName>
</protein>
<feature type="compositionally biased region" description="Low complexity" evidence="6">
    <location>
        <begin position="39"/>
        <end position="57"/>
    </location>
</feature>
<dbReference type="SMART" id="SM00355">
    <property type="entry name" value="ZnF_C2H2"/>
    <property type="match status" value="34"/>
</dbReference>
<feature type="region of interest" description="Disordered" evidence="6">
    <location>
        <begin position="1361"/>
        <end position="1381"/>
    </location>
</feature>
<dbReference type="EMBL" id="CAXITT010000413">
    <property type="protein sequence ID" value="CAL1541089.1"/>
    <property type="molecule type" value="Genomic_DNA"/>
</dbReference>
<gene>
    <name evidence="8" type="ORF">GSLYS_00014731001</name>
</gene>
<feature type="domain" description="C2H2-type" evidence="7">
    <location>
        <begin position="636"/>
        <end position="664"/>
    </location>
</feature>
<feature type="domain" description="C2H2-type" evidence="7">
    <location>
        <begin position="118"/>
        <end position="145"/>
    </location>
</feature>
<dbReference type="PANTHER" id="PTHR24379">
    <property type="entry name" value="KRAB AND ZINC FINGER DOMAIN-CONTAINING"/>
    <property type="match status" value="1"/>
</dbReference>
<feature type="domain" description="C2H2-type" evidence="7">
    <location>
        <begin position="1241"/>
        <end position="1263"/>
    </location>
</feature>
<keyword evidence="3 5" id="KW-0863">Zinc-finger</keyword>
<dbReference type="SUPFAM" id="SSF57667">
    <property type="entry name" value="beta-beta-alpha zinc fingers"/>
    <property type="match status" value="12"/>
</dbReference>
<keyword evidence="4" id="KW-0862">Zinc</keyword>
<evidence type="ECO:0000256" key="6">
    <source>
        <dbReference type="SAM" id="MobiDB-lite"/>
    </source>
</evidence>
<feature type="domain" description="C2H2-type" evidence="7">
    <location>
        <begin position="1061"/>
        <end position="1084"/>
    </location>
</feature>
<feature type="domain" description="C2H2-type" evidence="7">
    <location>
        <begin position="1119"/>
        <end position="1148"/>
    </location>
</feature>
<evidence type="ECO:0000256" key="4">
    <source>
        <dbReference type="ARBA" id="ARBA00022833"/>
    </source>
</evidence>
<feature type="domain" description="C2H2-type" evidence="7">
    <location>
        <begin position="1336"/>
        <end position="1363"/>
    </location>
</feature>
<feature type="domain" description="C2H2-type" evidence="7">
    <location>
        <begin position="407"/>
        <end position="435"/>
    </location>
</feature>
<feature type="domain" description="C2H2-type" evidence="7">
    <location>
        <begin position="251"/>
        <end position="279"/>
    </location>
</feature>
<dbReference type="FunFam" id="3.30.160.60:FF:000110">
    <property type="entry name" value="Zinc finger protein-like"/>
    <property type="match status" value="1"/>
</dbReference>
<dbReference type="PROSITE" id="PS50157">
    <property type="entry name" value="ZINC_FINGER_C2H2_2"/>
    <property type="match status" value="24"/>
</dbReference>
<dbReference type="Gene3D" id="3.30.160.60">
    <property type="entry name" value="Classic Zinc Finger"/>
    <property type="match status" value="14"/>
</dbReference>
<feature type="domain" description="C2H2-type" evidence="7">
    <location>
        <begin position="722"/>
        <end position="750"/>
    </location>
</feature>
<feature type="domain" description="C2H2-type" evidence="7">
    <location>
        <begin position="696"/>
        <end position="723"/>
    </location>
</feature>
<organism evidence="8 9">
    <name type="scientific">Lymnaea stagnalis</name>
    <name type="common">Great pond snail</name>
    <name type="synonym">Helix stagnalis</name>
    <dbReference type="NCBI Taxonomy" id="6523"/>
    <lineage>
        <taxon>Eukaryota</taxon>
        <taxon>Metazoa</taxon>
        <taxon>Spiralia</taxon>
        <taxon>Lophotrochozoa</taxon>
        <taxon>Mollusca</taxon>
        <taxon>Gastropoda</taxon>
        <taxon>Heterobranchia</taxon>
        <taxon>Euthyneura</taxon>
        <taxon>Panpulmonata</taxon>
        <taxon>Hygrophila</taxon>
        <taxon>Lymnaeoidea</taxon>
        <taxon>Lymnaeidae</taxon>
        <taxon>Lymnaea</taxon>
    </lineage>
</organism>
<evidence type="ECO:0000313" key="9">
    <source>
        <dbReference type="Proteomes" id="UP001497497"/>
    </source>
</evidence>
<dbReference type="Proteomes" id="UP001497497">
    <property type="component" value="Unassembled WGS sequence"/>
</dbReference>
<feature type="domain" description="C2H2-type" evidence="7">
    <location>
        <begin position="538"/>
        <end position="561"/>
    </location>
</feature>
<feature type="region of interest" description="Disordered" evidence="6">
    <location>
        <begin position="39"/>
        <end position="67"/>
    </location>
</feature>
<name>A0AAV2I9D1_LYMST</name>
<feature type="domain" description="C2H2-type" evidence="7">
    <location>
        <begin position="849"/>
        <end position="876"/>
    </location>
</feature>
<sequence>MRCETCNAVFDSLDQFMDHRNFECGSDVDTKTNWLLSETNSTRSVSPSSQSTSSMDASGGGATDIECPELEGVDPKNVPFVIGVTDENPHNCQYCEKSFPKKAYLRLHQQTHTAHMPYKCRHCPRLFRHKKSRERHEKLHSSDRRYKCQTCGVGYSRSDHLRNHIKSHDLMENDEGYKCPVCQQNYMSASALTNHLKTHKQKSQNPETIEHACLDCNKTFSSTETLQSHLLTHAESPPISVDSTCIKMEKFVCDVCQEIFFTQGDLNSHTEQSHNPDLEMKCPICFAGFTDMDQICQHIMSHNSSANHIDAEDNTGSGIMRSLLMDKSSITKDVSSFINPSVESVSSILLSNNKLSSGGTTATSTATASSGPDLLVCPYCLTDGFESLESLELHLTSVHSVKPTEVYTCNYCNAPYPNLYSLHDHMTVVHRSQHGLDITYPCSMCVQRFHSLDALAKHKGIVHSQQRSTGIDAAFCNRCNMTLASPRSLEDHMANVHNIIMDKSPKSIKTKGRKSAMKLLKAKEGQNSHASPSMTSSLTCDQCNATFHDAQNFIAHMTLHSESLLNLALARNSKHDKKSGRDCGASFTTEEQLEAHASLHYLCVSTEYGCSSCAKNFPKPDELQKHLMDIHAHHLYRCSLCKDIFDSKVNIQVHFAIKHSNECKQYKCVSCDIMFRSEMEWQVHVRVNHLHMSRPYRCLFCQESFTSEVELQCHLTTHSKQFNCPMCDQAFHIEYLLDQHMQTRHGDMKPDLGESPCPSSSPFKHVTIKQEKDDPQTPNPSISPLPSSGSVTMTTSSGSAIWKNTEPLHMCNICDIKFCDLGLLNLHKAQDHGLKAAIKSVLQSQTAQLSCMFCSQTFKTSLEYNKHMKIHVNSGNLTCSICDETFTSASVLAEHKLTHCKIQQGNTCVVCRVTMTNQEQFYMHAQEHGFEGSLLQCVICRQTLSSLVELQMHGRHHFQPRPAFFTCCVCLKSFESKENLVSKLNSSGRTYYVCKPCYHGEAPLHTCSQCSEKFATAQLLDAHMQTHKASFQCIKCQQSFSSEYEIQLHVTSHMLTEGTQHECRLCGALFDSPARLQTHLIQHSFIGKDIVCFVCNKIFESPQEIQVHALEHGASFRKYGCSLCSQKFFFTAELDNHKLIYNHGMVTPSANPSSLSPSSGSLFASSAALSAATLASFLSSSPLMKSAEMSSASASTNKKLLENFSLPTHPSGYDFGNLANSKIQETLTVPTVPASTASSGLQCPECLKYFSTGTALANHRKTHWKKDGNNSIRCSLCAQTFTTAMAMQQHFFTVHSNKEDEQRRKKSFKCMMCEKECSTLSALQNHILSHRTGSSLPCSVCKKTFTSQRYLNLHMRIHTDKKSSEKAVNSQNLREARSEGDKLSQESDLLCPVCGQNFSSTQDIDEHIKTHEEVFTTLGTSHESMEFTEQVHDEQESTVMEL</sequence>
<evidence type="ECO:0000259" key="7">
    <source>
        <dbReference type="PROSITE" id="PS50157"/>
    </source>
</evidence>
<dbReference type="InterPro" id="IPR036236">
    <property type="entry name" value="Znf_C2H2_sf"/>
</dbReference>
<dbReference type="PROSITE" id="PS00028">
    <property type="entry name" value="ZINC_FINGER_C2H2_1"/>
    <property type="match status" value="27"/>
</dbReference>
<feature type="domain" description="C2H2-type" evidence="7">
    <location>
        <begin position="440"/>
        <end position="468"/>
    </location>
</feature>
<feature type="domain" description="C2H2-type" evidence="7">
    <location>
        <begin position="90"/>
        <end position="117"/>
    </location>
</feature>
<dbReference type="FunFam" id="3.30.160.60:FF:000446">
    <property type="entry name" value="Zinc finger protein"/>
    <property type="match status" value="1"/>
</dbReference>
<evidence type="ECO:0000256" key="3">
    <source>
        <dbReference type="ARBA" id="ARBA00022771"/>
    </source>
</evidence>
<comment type="caution">
    <text evidence="8">The sequence shown here is derived from an EMBL/GenBank/DDBJ whole genome shotgun (WGS) entry which is preliminary data.</text>
</comment>
<evidence type="ECO:0000256" key="1">
    <source>
        <dbReference type="ARBA" id="ARBA00022723"/>
    </source>
</evidence>
<proteinExistence type="predicted"/>
<feature type="domain" description="C2H2-type" evidence="7">
    <location>
        <begin position="1031"/>
        <end position="1053"/>
    </location>
</feature>
<feature type="domain" description="C2H2-type" evidence="7">
    <location>
        <begin position="877"/>
        <end position="904"/>
    </location>
</feature>
<dbReference type="Pfam" id="PF00096">
    <property type="entry name" value="zf-C2H2"/>
    <property type="match status" value="8"/>
</dbReference>